<gene>
    <name evidence="1" type="ORF">KQI42_14015</name>
</gene>
<accession>A0ABS6EAC6</accession>
<dbReference type="Proteomes" id="UP000749471">
    <property type="component" value="Unassembled WGS sequence"/>
</dbReference>
<organism evidence="1 2">
    <name type="scientific">Tissierella simiarum</name>
    <dbReference type="NCBI Taxonomy" id="2841534"/>
    <lineage>
        <taxon>Bacteria</taxon>
        <taxon>Bacillati</taxon>
        <taxon>Bacillota</taxon>
        <taxon>Tissierellia</taxon>
        <taxon>Tissierellales</taxon>
        <taxon>Tissierellaceae</taxon>
        <taxon>Tissierella</taxon>
    </lineage>
</organism>
<name>A0ABS6EAC6_9FIRM</name>
<evidence type="ECO:0000313" key="1">
    <source>
        <dbReference type="EMBL" id="MBU5439133.1"/>
    </source>
</evidence>
<protein>
    <submittedName>
        <fullName evidence="1">Uncharacterized protein</fullName>
    </submittedName>
</protein>
<keyword evidence="2" id="KW-1185">Reference proteome</keyword>
<reference evidence="1 2" key="1">
    <citation type="submission" date="2021-06" db="EMBL/GenBank/DDBJ databases">
        <authorList>
            <person name="Sun Q."/>
            <person name="Li D."/>
        </authorList>
    </citation>
    <scope>NUCLEOTIDE SEQUENCE [LARGE SCALE GENOMIC DNA]</scope>
    <source>
        <strain evidence="1 2">MSJ-40</strain>
    </source>
</reference>
<dbReference type="EMBL" id="JAHLPM010000012">
    <property type="protein sequence ID" value="MBU5439133.1"/>
    <property type="molecule type" value="Genomic_DNA"/>
</dbReference>
<evidence type="ECO:0000313" key="2">
    <source>
        <dbReference type="Proteomes" id="UP000749471"/>
    </source>
</evidence>
<proteinExistence type="predicted"/>
<comment type="caution">
    <text evidence="1">The sequence shown here is derived from an EMBL/GenBank/DDBJ whole genome shotgun (WGS) entry which is preliminary data.</text>
</comment>
<sequence length="99" mass="11795">MVHFRKDISDIRNKRIKSVEELNKRISEYWMSPYTDDQIKNEIPKLKHFRLYSFGNDIWGIIHDCFGKSAVFDTLKEPGKFPIMYNKSLDKIGHGEFKI</sequence>
<dbReference type="RefSeq" id="WP_216520837.1">
    <property type="nucleotide sequence ID" value="NZ_JAHLPM010000012.1"/>
</dbReference>